<dbReference type="GO" id="GO:0009982">
    <property type="term" value="F:pseudouridine synthase activity"/>
    <property type="evidence" value="ECO:0007669"/>
    <property type="project" value="InterPro"/>
</dbReference>
<dbReference type="PANTHER" id="PTHR23127:SF0">
    <property type="entry name" value="H_ACA RIBONUCLEOPROTEIN COMPLEX SUBUNIT DKC1"/>
    <property type="match status" value="1"/>
</dbReference>
<accession>X1CY84</accession>
<sequence length="165" mass="18433">MIYYNNILDIQGQYVIFRVGCQAGTYIRKLCFDLGEALCSGAHMVELRRTKSSVFEENKTLITLQNLKDAVTIYREEGDEYYLRKVIQPLEIITESFPKTIIRDSAVDALCHGANLTSPGILYVDASIQKGTVVAIMTQKKELIAFGTALKSGMKMYKANSGNYG</sequence>
<dbReference type="SMART" id="SM00359">
    <property type="entry name" value="PUA"/>
    <property type="match status" value="1"/>
</dbReference>
<dbReference type="InterPro" id="IPR004802">
    <property type="entry name" value="tRNA_PsdUridine_synth_B_fam"/>
</dbReference>
<dbReference type="GO" id="GO:1990481">
    <property type="term" value="P:mRNA pseudouridine synthesis"/>
    <property type="evidence" value="ECO:0007669"/>
    <property type="project" value="TreeGrafter"/>
</dbReference>
<dbReference type="AlphaFoldDB" id="X1CY84"/>
<dbReference type="GO" id="GO:0031118">
    <property type="term" value="P:rRNA pseudouridine synthesis"/>
    <property type="evidence" value="ECO:0007669"/>
    <property type="project" value="TreeGrafter"/>
</dbReference>
<dbReference type="InterPro" id="IPR015947">
    <property type="entry name" value="PUA-like_sf"/>
</dbReference>
<dbReference type="SUPFAM" id="SSF55120">
    <property type="entry name" value="Pseudouridine synthase"/>
    <property type="match status" value="1"/>
</dbReference>
<comment type="caution">
    <text evidence="3">The sequence shown here is derived from an EMBL/GenBank/DDBJ whole genome shotgun (WGS) entry which is preliminary data.</text>
</comment>
<dbReference type="GO" id="GO:0000495">
    <property type="term" value="P:box H/ACA sno(s)RNA 3'-end processing"/>
    <property type="evidence" value="ECO:0007669"/>
    <property type="project" value="TreeGrafter"/>
</dbReference>
<dbReference type="InterPro" id="IPR004521">
    <property type="entry name" value="Uncharacterised_CHP00451"/>
</dbReference>
<dbReference type="InterPro" id="IPR002478">
    <property type="entry name" value="PUA"/>
</dbReference>
<dbReference type="InterPro" id="IPR032819">
    <property type="entry name" value="TruB_C"/>
</dbReference>
<feature type="domain" description="PUA" evidence="2">
    <location>
        <begin position="98"/>
        <end position="165"/>
    </location>
</feature>
<dbReference type="InterPro" id="IPR036974">
    <property type="entry name" value="PUA_sf"/>
</dbReference>
<gene>
    <name evidence="3" type="ORF">S01H4_56390</name>
</gene>
<dbReference type="InterPro" id="IPR020103">
    <property type="entry name" value="PsdUridine_synth_cat_dom_sf"/>
</dbReference>
<dbReference type="EMBL" id="BART01032669">
    <property type="protein sequence ID" value="GAH13446.1"/>
    <property type="molecule type" value="Genomic_DNA"/>
</dbReference>
<dbReference type="SUPFAM" id="SSF88697">
    <property type="entry name" value="PUA domain-like"/>
    <property type="match status" value="1"/>
</dbReference>
<proteinExistence type="predicted"/>
<dbReference type="PROSITE" id="PS50890">
    <property type="entry name" value="PUA"/>
    <property type="match status" value="1"/>
</dbReference>
<dbReference type="GO" id="GO:0031120">
    <property type="term" value="P:snRNA pseudouridine synthesis"/>
    <property type="evidence" value="ECO:0007669"/>
    <property type="project" value="TreeGrafter"/>
</dbReference>
<dbReference type="Gene3D" id="2.30.130.10">
    <property type="entry name" value="PUA domain"/>
    <property type="match status" value="1"/>
</dbReference>
<dbReference type="Pfam" id="PF01472">
    <property type="entry name" value="PUA"/>
    <property type="match status" value="1"/>
</dbReference>
<evidence type="ECO:0000259" key="2">
    <source>
        <dbReference type="SMART" id="SM00359"/>
    </source>
</evidence>
<evidence type="ECO:0000256" key="1">
    <source>
        <dbReference type="ARBA" id="ARBA00023235"/>
    </source>
</evidence>
<dbReference type="Pfam" id="PF16198">
    <property type="entry name" value="TruB_C_2"/>
    <property type="match status" value="1"/>
</dbReference>
<dbReference type="PANTHER" id="PTHR23127">
    <property type="entry name" value="CENTROMERE/MICROTUBULE BINDING PROTEIN CBF5"/>
    <property type="match status" value="1"/>
</dbReference>
<dbReference type="Gene3D" id="3.30.2350.10">
    <property type="entry name" value="Pseudouridine synthase"/>
    <property type="match status" value="1"/>
</dbReference>
<reference evidence="3" key="1">
    <citation type="journal article" date="2014" name="Front. Microbiol.">
        <title>High frequency of phylogenetically diverse reductive dehalogenase-homologous genes in deep subseafloor sedimentary metagenomes.</title>
        <authorList>
            <person name="Kawai M."/>
            <person name="Futagami T."/>
            <person name="Toyoda A."/>
            <person name="Takaki Y."/>
            <person name="Nishi S."/>
            <person name="Hori S."/>
            <person name="Arai W."/>
            <person name="Tsubouchi T."/>
            <person name="Morono Y."/>
            <person name="Uchiyama I."/>
            <person name="Ito T."/>
            <person name="Fujiyama A."/>
            <person name="Inagaki F."/>
            <person name="Takami H."/>
        </authorList>
    </citation>
    <scope>NUCLEOTIDE SEQUENCE</scope>
    <source>
        <strain evidence="3">Expedition CK06-06</strain>
    </source>
</reference>
<name>X1CY84_9ZZZZ</name>
<organism evidence="3">
    <name type="scientific">marine sediment metagenome</name>
    <dbReference type="NCBI Taxonomy" id="412755"/>
    <lineage>
        <taxon>unclassified sequences</taxon>
        <taxon>metagenomes</taxon>
        <taxon>ecological metagenomes</taxon>
    </lineage>
</organism>
<dbReference type="NCBIfam" id="TIGR00451">
    <property type="entry name" value="unchar_dom_2"/>
    <property type="match status" value="1"/>
</dbReference>
<protein>
    <recommendedName>
        <fullName evidence="2">PUA domain-containing protein</fullName>
    </recommendedName>
</protein>
<keyword evidence="1" id="KW-0413">Isomerase</keyword>
<dbReference type="GO" id="GO:0003723">
    <property type="term" value="F:RNA binding"/>
    <property type="evidence" value="ECO:0007669"/>
    <property type="project" value="InterPro"/>
</dbReference>
<dbReference type="CDD" id="cd21148">
    <property type="entry name" value="PUA_Cbf5"/>
    <property type="match status" value="1"/>
</dbReference>
<evidence type="ECO:0000313" key="3">
    <source>
        <dbReference type="EMBL" id="GAH13446.1"/>
    </source>
</evidence>